<keyword evidence="3" id="KW-1185">Reference proteome</keyword>
<dbReference type="Proteomes" id="UP000256491">
    <property type="component" value="Unassembled WGS sequence"/>
</dbReference>
<keyword evidence="1" id="KW-0732">Signal</keyword>
<evidence type="ECO:0000313" key="3">
    <source>
        <dbReference type="Proteomes" id="UP000256491"/>
    </source>
</evidence>
<feature type="signal peptide" evidence="1">
    <location>
        <begin position="1"/>
        <end position="19"/>
    </location>
</feature>
<protein>
    <recommendedName>
        <fullName evidence="4">Lipoprotein</fullName>
    </recommendedName>
</protein>
<reference evidence="2 3" key="1">
    <citation type="journal article" date="2010" name="Syst. Appl. Microbiol.">
        <title>Four new species of Chryseobacterium from the rhizosphere of coastal sand dune plants, Chryseobacterium elymi sp. nov., Chryseobacterium hagamense sp. nov., Chryseobacterium lathyri sp. nov. and Chryseobacterium rhizosphaerae sp. nov.</title>
        <authorList>
            <person name="Cho S.H."/>
            <person name="Lee K.S."/>
            <person name="Shin D.S."/>
            <person name="Han J.H."/>
            <person name="Park K.S."/>
            <person name="Lee C.H."/>
            <person name="Park K.H."/>
            <person name="Kim S.B."/>
        </authorList>
    </citation>
    <scope>NUCLEOTIDE SEQUENCE [LARGE SCALE GENOMIC DNA]</scope>
    <source>
        <strain evidence="2 3">KCTC 22548</strain>
    </source>
</reference>
<evidence type="ECO:0000313" key="2">
    <source>
        <dbReference type="EMBL" id="REC71308.1"/>
    </source>
</evidence>
<gene>
    <name evidence="2" type="ORF">DRF57_20775</name>
</gene>
<dbReference type="EMBL" id="QNUF01000034">
    <property type="protein sequence ID" value="REC71308.1"/>
    <property type="molecule type" value="Genomic_DNA"/>
</dbReference>
<name>A0ABX9IEW8_9FLAO</name>
<organism evidence="2 3">
    <name type="scientific">Chryseobacterium rhizosphaerae</name>
    <dbReference type="NCBI Taxonomy" id="395937"/>
    <lineage>
        <taxon>Bacteria</taxon>
        <taxon>Pseudomonadati</taxon>
        <taxon>Bacteroidota</taxon>
        <taxon>Flavobacteriia</taxon>
        <taxon>Flavobacteriales</taxon>
        <taxon>Weeksellaceae</taxon>
        <taxon>Chryseobacterium group</taxon>
        <taxon>Chryseobacterium</taxon>
    </lineage>
</organism>
<comment type="caution">
    <text evidence="2">The sequence shown here is derived from an EMBL/GenBank/DDBJ whole genome shotgun (WGS) entry which is preliminary data.</text>
</comment>
<feature type="chain" id="PRO_5046131042" description="Lipoprotein" evidence="1">
    <location>
        <begin position="20"/>
        <end position="312"/>
    </location>
</feature>
<dbReference type="PROSITE" id="PS51257">
    <property type="entry name" value="PROKAR_LIPOPROTEIN"/>
    <property type="match status" value="1"/>
</dbReference>
<sequence length="312" mass="34513">MKKTLFIISSLLVMSCASNNDLIYSQDEEQNLNLKEALPSLSNKILASNGGEITLMDLDLNKTFMQPDGGGCSFEAGYNIDNTYTSTAAFGPTPLTFLGYTIRGYGIPRTDAFLWKGIRFSASNKPQTTDIGGGRNPIINNNPKSNAISIEFPFQANFTYEIRLDTSIQDFIYHIKHGSSNAIADLYNVDQSQGLPTVGVELTNSPQIRGNDPCAKRPIVNNSFVSNYFKQEKAVVSYGAYTKNEFIFNFSLTESQNAIIIYFQPELSGLTPNFVPESDFSMLLQNVKIIQKPFDPSHVPSLPCNKIGGFRC</sequence>
<accession>A0ABX9IEW8</accession>
<proteinExistence type="predicted"/>
<evidence type="ECO:0008006" key="4">
    <source>
        <dbReference type="Google" id="ProtNLM"/>
    </source>
</evidence>
<dbReference type="RefSeq" id="WP_115920620.1">
    <property type="nucleotide sequence ID" value="NZ_BJYH01000044.1"/>
</dbReference>
<evidence type="ECO:0000256" key="1">
    <source>
        <dbReference type="SAM" id="SignalP"/>
    </source>
</evidence>